<gene>
    <name evidence="9" type="primary">Rpap1</name>
    <name evidence="9" type="ORF">CALVIR_R12428</name>
</gene>
<evidence type="ECO:0000313" key="9">
    <source>
        <dbReference type="EMBL" id="NWI53715.1"/>
    </source>
</evidence>
<proteinExistence type="inferred from homology"/>
<feature type="domain" description="RPAP1 N-terminal" evidence="7">
    <location>
        <begin position="233"/>
        <end position="273"/>
    </location>
</feature>
<dbReference type="InterPro" id="IPR039913">
    <property type="entry name" value="RPAP1/Rba50"/>
</dbReference>
<evidence type="ECO:0000256" key="2">
    <source>
        <dbReference type="ARBA" id="ARBA00009953"/>
    </source>
</evidence>
<dbReference type="InterPro" id="IPR016024">
    <property type="entry name" value="ARM-type_fold"/>
</dbReference>
<keyword evidence="3" id="KW-0804">Transcription</keyword>
<dbReference type="Pfam" id="PF08620">
    <property type="entry name" value="RPAP1_C"/>
    <property type="match status" value="1"/>
</dbReference>
<dbReference type="InterPro" id="IPR013930">
    <property type="entry name" value="RPAP1_N"/>
</dbReference>
<dbReference type="EMBL" id="WEIV01012226">
    <property type="protein sequence ID" value="NWI53715.1"/>
    <property type="molecule type" value="Genomic_DNA"/>
</dbReference>
<evidence type="ECO:0000259" key="7">
    <source>
        <dbReference type="Pfam" id="PF08621"/>
    </source>
</evidence>
<evidence type="ECO:0000259" key="8">
    <source>
        <dbReference type="Pfam" id="PF25766"/>
    </source>
</evidence>
<feature type="non-terminal residue" evidence="9">
    <location>
        <position position="1"/>
    </location>
</feature>
<dbReference type="InterPro" id="IPR057989">
    <property type="entry name" value="TPR_RPAP1/MINIYO-like"/>
</dbReference>
<feature type="compositionally biased region" description="Basic and acidic residues" evidence="5">
    <location>
        <begin position="531"/>
        <end position="543"/>
    </location>
</feature>
<feature type="domain" description="RPAP1 C-terminal" evidence="6">
    <location>
        <begin position="372"/>
        <end position="437"/>
    </location>
</feature>
<dbReference type="PANTHER" id="PTHR21483:SF18">
    <property type="entry name" value="RNA POLYMERASE II-ASSOCIATED PROTEIN 1"/>
    <property type="match status" value="1"/>
</dbReference>
<reference evidence="9" key="1">
    <citation type="submission" date="2019-10" db="EMBL/GenBank/DDBJ databases">
        <title>Bird 10,000 Genomes (B10K) Project - Family phase.</title>
        <authorList>
            <person name="Zhang G."/>
        </authorList>
    </citation>
    <scope>NUCLEOTIDE SEQUENCE</scope>
    <source>
        <strain evidence="9">B10K-DU-002-55</strain>
        <tissue evidence="9">Muscle</tissue>
    </source>
</reference>
<name>A0A851CA93_CALVR</name>
<protein>
    <submittedName>
        <fullName evidence="9">RPAP1 protein</fullName>
    </submittedName>
</protein>
<feature type="region of interest" description="Disordered" evidence="5">
    <location>
        <begin position="512"/>
        <end position="543"/>
    </location>
</feature>
<evidence type="ECO:0000256" key="4">
    <source>
        <dbReference type="ARBA" id="ARBA00023242"/>
    </source>
</evidence>
<feature type="domain" description="RPAP1/MINIYO-like TPR repeats" evidence="8">
    <location>
        <begin position="1135"/>
        <end position="1361"/>
    </location>
</feature>
<feature type="non-terminal residue" evidence="9">
    <location>
        <position position="1418"/>
    </location>
</feature>
<evidence type="ECO:0000256" key="3">
    <source>
        <dbReference type="ARBA" id="ARBA00023163"/>
    </source>
</evidence>
<dbReference type="Proteomes" id="UP000642973">
    <property type="component" value="Unassembled WGS sequence"/>
</dbReference>
<sequence length="1418" mass="158190">MLSRPKPGESEADLLHFQNQFLAARASPAVKIVKKADKRRGEEGSTEVERALLQDSKDVVVLDGFPDTLPALTPAPPKKSKIKSACVHFEDEDPEERLESHDKHITAVFSKIIERDTSAVAVTMPVPTGDPFPRSFHRSEIKSEVKVGFGRKSIFAQKMAAKRTAEKAATAPSAAECLQVRSAPPDALDPEGSVGETRLPSIRDAGDFLTSQHPRLITGEGLGSQNSEEEAEAIHRENLEKLRSMSEEEILEEQTRLLAQLDSSLIAFLKSQRGNNESKKKELKMKQNTPEEFMESLPVAQHGIRSSLSTQKLGLEECVRKKENMKVEITDDDLPVKPRKEWMHMDNVEFEKLEWMKDLPPPRQKKTKKGMQARFSLKGELIPADADLPTHLGLHHHGEEAERAGYSLQELFHLSRSQVTQQRTLALQVLGRIVQKARAGEFASSLKGSVLQLLLDAGFLFLLRFSLDDAVDNVMAASVGALRALLVSLDDEKYLDWTFSWYQGMATFPFVPSNEEEEEEEEEELNGTEKSQNKKLKDENKPDPDVAQYDVVKGLLKTRIQHRLRYILEVVRPVPTVVLDILHILTHIARHSPEACSQLLDCPRLIETIVREFLPTQWDPQVAEPGFLLTSLHGVACATAMKFIRVLASGGRNATARLLNKFEMKSRLSRFVAEDPLDLPLPREEAIRLSMEAFRLWAVAAGYGQACDLYSDLYPVLVRILQSLPELLSTCPGRSPTIELSVQRAAAVVTLLIQVTQTAGYTAELQANNSSEDSGQIPPPPVAWNQVSGLQSFLETSLKKILQEIAHTETWHTLQPLTTACVIYLGVYYSASSRQPSVNPVDCLEELECLTSEVLQPLLSQPAIKNMWDLLRPCSALCNPLSCSPAPESVFSILSLSCTGGKPPLSLVGSKSPFPFLTALLFLINSITHIHKGLTSKYSSVLSFRGLKDYLHQSWQTGPPSVTSSSAWILRHEYHLQYFVLALARKMADTCPDYTQHASLHHCVAMALLSRLLPGSEHLAHEVLLDLAFNPEFLPEGKAGGPEAADFSDILHLGTSAKLAQPGSAAASISKVTRGALLRESYQNLPAIRSCYLSHFVHLQPTLVRSQASYQGRNYLIQSMLLPEVKGPILPSDWPFLPLISLYNKVTNAETHGAVLNSLPLDLINTVTWNLQWVLLLETWRAKTLQSIPTAAKLARLMCVFLTGSDLFMEAPIHCYTAALLSVYCQPKTLDSLNLDAPLPGLASFHDLYISLLEQFEGVSFGDPLFGVFILLPLQKRFSVHLRLSVFGEHTNILRALGVPLQQFPVPLERYTFPPEDNLNLLRLYFRTLVTGALCHTWCPVLYVVAVAHVNSFIFSQESTTQTDAARKSMLQKTWLLVNENLRKHLLYYRMLNAENPMGFDLYEQLPPMRLKYLQVVT</sequence>
<keyword evidence="4" id="KW-0539">Nucleus</keyword>
<keyword evidence="10" id="KW-1185">Reference proteome</keyword>
<evidence type="ECO:0000313" key="10">
    <source>
        <dbReference type="Proteomes" id="UP000642973"/>
    </source>
</evidence>
<dbReference type="Pfam" id="PF25766">
    <property type="entry name" value="TPR_RPAP1"/>
    <property type="match status" value="1"/>
</dbReference>
<comment type="caution">
    <text evidence="9">The sequence shown here is derived from an EMBL/GenBank/DDBJ whole genome shotgun (WGS) entry which is preliminary data.</text>
</comment>
<feature type="compositionally biased region" description="Acidic residues" evidence="5">
    <location>
        <begin position="514"/>
        <end position="526"/>
    </location>
</feature>
<organism evidence="9 10">
    <name type="scientific">Calyptomena viridis</name>
    <name type="common">Lesser green broadbill</name>
    <dbReference type="NCBI Taxonomy" id="135972"/>
    <lineage>
        <taxon>Eukaryota</taxon>
        <taxon>Metazoa</taxon>
        <taxon>Chordata</taxon>
        <taxon>Craniata</taxon>
        <taxon>Vertebrata</taxon>
        <taxon>Euteleostomi</taxon>
        <taxon>Archelosauria</taxon>
        <taxon>Archosauria</taxon>
        <taxon>Dinosauria</taxon>
        <taxon>Saurischia</taxon>
        <taxon>Theropoda</taxon>
        <taxon>Coelurosauria</taxon>
        <taxon>Aves</taxon>
        <taxon>Neognathae</taxon>
        <taxon>Neoaves</taxon>
        <taxon>Telluraves</taxon>
        <taxon>Australaves</taxon>
        <taxon>Passeriformes</taxon>
        <taxon>Eurylaimidae</taxon>
        <taxon>Calyptomena</taxon>
    </lineage>
</organism>
<dbReference type="InterPro" id="IPR013929">
    <property type="entry name" value="RPAP1_C"/>
</dbReference>
<evidence type="ECO:0000259" key="6">
    <source>
        <dbReference type="Pfam" id="PF08620"/>
    </source>
</evidence>
<dbReference type="PANTHER" id="PTHR21483">
    <property type="entry name" value="RNA POLYMERASE II-ASSOCIATED PROTEIN 1"/>
    <property type="match status" value="1"/>
</dbReference>
<dbReference type="GO" id="GO:0006366">
    <property type="term" value="P:transcription by RNA polymerase II"/>
    <property type="evidence" value="ECO:0007669"/>
    <property type="project" value="InterPro"/>
</dbReference>
<comment type="subcellular location">
    <subcellularLocation>
        <location evidence="1">Nucleus</location>
    </subcellularLocation>
</comment>
<comment type="similarity">
    <text evidence="2">Belongs to the RPAP1 family.</text>
</comment>
<dbReference type="SUPFAM" id="SSF48371">
    <property type="entry name" value="ARM repeat"/>
    <property type="match status" value="1"/>
</dbReference>
<dbReference type="Pfam" id="PF08621">
    <property type="entry name" value="RPAP1_N"/>
    <property type="match status" value="1"/>
</dbReference>
<evidence type="ECO:0000256" key="5">
    <source>
        <dbReference type="SAM" id="MobiDB-lite"/>
    </source>
</evidence>
<evidence type="ECO:0000256" key="1">
    <source>
        <dbReference type="ARBA" id="ARBA00004123"/>
    </source>
</evidence>
<accession>A0A851CA93</accession>